<organism evidence="1 2">
    <name type="scientific">Brachionus calyciflorus</name>
    <dbReference type="NCBI Taxonomy" id="104777"/>
    <lineage>
        <taxon>Eukaryota</taxon>
        <taxon>Metazoa</taxon>
        <taxon>Spiralia</taxon>
        <taxon>Gnathifera</taxon>
        <taxon>Rotifera</taxon>
        <taxon>Eurotatoria</taxon>
        <taxon>Monogononta</taxon>
        <taxon>Pseudotrocha</taxon>
        <taxon>Ploima</taxon>
        <taxon>Brachionidae</taxon>
        <taxon>Brachionus</taxon>
    </lineage>
</organism>
<dbReference type="AlphaFoldDB" id="A0A813T4W5"/>
<gene>
    <name evidence="1" type="ORF">OXX778_LOCUS6657</name>
</gene>
<dbReference type="Proteomes" id="UP000663879">
    <property type="component" value="Unassembled WGS sequence"/>
</dbReference>
<dbReference type="EMBL" id="CAJNOC010000803">
    <property type="protein sequence ID" value="CAF0804761.1"/>
    <property type="molecule type" value="Genomic_DNA"/>
</dbReference>
<comment type="caution">
    <text evidence="1">The sequence shown here is derived from an EMBL/GenBank/DDBJ whole genome shotgun (WGS) entry which is preliminary data.</text>
</comment>
<sequence length="79" mass="9209">MIQDTDEEPGSDNENVEYSVTASRSGEFVQLLEQYVVSEDRIRCDCNPNFKTKRCPCVNDKKIKCTLLCYYIIKKFCEN</sequence>
<evidence type="ECO:0000313" key="2">
    <source>
        <dbReference type="Proteomes" id="UP000663879"/>
    </source>
</evidence>
<reference evidence="1" key="1">
    <citation type="submission" date="2021-02" db="EMBL/GenBank/DDBJ databases">
        <authorList>
            <person name="Nowell W R."/>
        </authorList>
    </citation>
    <scope>NUCLEOTIDE SEQUENCE</scope>
    <source>
        <strain evidence="1">Ploen Becks lab</strain>
    </source>
</reference>
<keyword evidence="2" id="KW-1185">Reference proteome</keyword>
<accession>A0A813T4W5</accession>
<evidence type="ECO:0000313" key="1">
    <source>
        <dbReference type="EMBL" id="CAF0804761.1"/>
    </source>
</evidence>
<protein>
    <submittedName>
        <fullName evidence="1">Uncharacterized protein</fullName>
    </submittedName>
</protein>
<proteinExistence type="predicted"/>
<name>A0A813T4W5_9BILA</name>